<evidence type="ECO:0000256" key="6">
    <source>
        <dbReference type="PIRSR" id="PIRSR615500-1"/>
    </source>
</evidence>
<evidence type="ECO:0000259" key="12">
    <source>
        <dbReference type="Pfam" id="PF05922"/>
    </source>
</evidence>
<dbReference type="Pfam" id="PF02225">
    <property type="entry name" value="PA"/>
    <property type="match status" value="1"/>
</dbReference>
<dbReference type="Gene3D" id="3.40.50.200">
    <property type="entry name" value="Peptidase S8/S53 domain"/>
    <property type="match status" value="1"/>
</dbReference>
<dbReference type="EMBL" id="JADCNM010000001">
    <property type="protein sequence ID" value="KAG0500003.1"/>
    <property type="molecule type" value="Genomic_DNA"/>
</dbReference>
<dbReference type="InterPro" id="IPR015500">
    <property type="entry name" value="Peptidase_S8_subtilisin-rel"/>
</dbReference>
<evidence type="ECO:0000259" key="11">
    <source>
        <dbReference type="Pfam" id="PF02225"/>
    </source>
</evidence>
<dbReference type="PROSITE" id="PS00138">
    <property type="entry name" value="SUBTILASE_SER"/>
    <property type="match status" value="1"/>
</dbReference>
<dbReference type="InterPro" id="IPR023828">
    <property type="entry name" value="Peptidase_S8_Ser-AS"/>
</dbReference>
<dbReference type="CDD" id="cd02120">
    <property type="entry name" value="PA_subtilisin_like"/>
    <property type="match status" value="1"/>
</dbReference>
<evidence type="ECO:0000313" key="14">
    <source>
        <dbReference type="Proteomes" id="UP000639772"/>
    </source>
</evidence>
<evidence type="ECO:0000256" key="2">
    <source>
        <dbReference type="ARBA" id="ARBA00022670"/>
    </source>
</evidence>
<feature type="active site" description="Charge relay system" evidence="6 7">
    <location>
        <position position="152"/>
    </location>
</feature>
<dbReference type="PROSITE" id="PS00137">
    <property type="entry name" value="SUBTILASE_HIS"/>
    <property type="match status" value="1"/>
</dbReference>
<dbReference type="PRINTS" id="PR00723">
    <property type="entry name" value="SUBTILISIN"/>
</dbReference>
<evidence type="ECO:0000256" key="9">
    <source>
        <dbReference type="SAM" id="SignalP"/>
    </source>
</evidence>
<dbReference type="PANTHER" id="PTHR10795">
    <property type="entry name" value="PROPROTEIN CONVERTASE SUBTILISIN/KEXIN"/>
    <property type="match status" value="1"/>
</dbReference>
<sequence>MKASSILTVLLLLLNVTAFPTYGKTFIPIGHDGGSHRIYIVHVTKPSDKKFHLFKQRKEWYMSYLPNATLSSGWPRLVYAYRQVITGFAAWLTQEEVNAMKAMDGFLFSSEDDDLQPRTTYTYEFLGLTSDGSPDMWFNSNYGGGQIIGVIDSGVTPNHPSFGDLGVPPPDLSKWKGSCYWGPPICNNKLIGAQGFSGGMSISPLDMRGHGTHCASIAAGNIVHNASYEGAAQGKASGMAPKAHLAVYKINTTADLLRCIDEAIRNHVDVLSISQGHAKEFIYSGIIKGAFAASTKGIVTCAAAPNGGPTPNSIDNDAPWIITVGACTTDRKIASVVKLGDGQEFLGESVSAGKWLATPQLPLVNVRTCYPDIGKHDVVGKIVICEGKYLISFIGDIVQKAGGPGVIVISLQGNYTQPTINDIPASHVTSDDGTKIEEYFLSSPNATAAIIFRGTQFGAKPAPAVARSSGRGPSLQNGDIIKPDIIAPGVNILVASPSESNSTGKQATFVFQSGTSMATPHVAGIAALLKHNHPTWSAAAIQSAIMTTAKSRDRDGNRITDQNNGKIATAFDMGSGMVNPLAANDPGLIYDIKPLWIGALL</sequence>
<dbReference type="GO" id="GO:0006508">
    <property type="term" value="P:proteolysis"/>
    <property type="evidence" value="ECO:0007669"/>
    <property type="project" value="UniProtKB-KW"/>
</dbReference>
<feature type="domain" description="Peptidase S8/S53" evidence="10">
    <location>
        <begin position="143"/>
        <end position="556"/>
    </location>
</feature>
<dbReference type="Pfam" id="PF05922">
    <property type="entry name" value="Inhibitor_I9"/>
    <property type="match status" value="1"/>
</dbReference>
<comment type="caution">
    <text evidence="13">The sequence shown here is derived from an EMBL/GenBank/DDBJ whole genome shotgun (WGS) entry which is preliminary data.</text>
</comment>
<dbReference type="SUPFAM" id="SSF52743">
    <property type="entry name" value="Subtilisin-like"/>
    <property type="match status" value="1"/>
</dbReference>
<protein>
    <submittedName>
        <fullName evidence="13">Uncharacterized protein</fullName>
    </submittedName>
</protein>
<keyword evidence="4 7" id="KW-0378">Hydrolase</keyword>
<name>A0A835VK67_VANPL</name>
<accession>A0A835VK67</accession>
<evidence type="ECO:0000259" key="10">
    <source>
        <dbReference type="Pfam" id="PF00082"/>
    </source>
</evidence>
<dbReference type="GO" id="GO:0004252">
    <property type="term" value="F:serine-type endopeptidase activity"/>
    <property type="evidence" value="ECO:0007669"/>
    <property type="project" value="UniProtKB-UniRule"/>
</dbReference>
<keyword evidence="3 9" id="KW-0732">Signal</keyword>
<feature type="chain" id="PRO_5032694426" evidence="9">
    <location>
        <begin position="19"/>
        <end position="601"/>
    </location>
</feature>
<evidence type="ECO:0000256" key="8">
    <source>
        <dbReference type="RuleBase" id="RU003355"/>
    </source>
</evidence>
<dbReference type="InterPro" id="IPR003137">
    <property type="entry name" value="PA_domain"/>
</dbReference>
<dbReference type="OrthoDB" id="206201at2759"/>
<dbReference type="InterPro" id="IPR037045">
    <property type="entry name" value="S8pro/Inhibitor_I9_sf"/>
</dbReference>
<evidence type="ECO:0000256" key="1">
    <source>
        <dbReference type="ARBA" id="ARBA00011073"/>
    </source>
</evidence>
<reference evidence="13 14" key="1">
    <citation type="journal article" date="2020" name="Nat. Food">
        <title>A phased Vanilla planifolia genome enables genetic improvement of flavour and production.</title>
        <authorList>
            <person name="Hasing T."/>
            <person name="Tang H."/>
            <person name="Brym M."/>
            <person name="Khazi F."/>
            <person name="Huang T."/>
            <person name="Chambers A.H."/>
        </authorList>
    </citation>
    <scope>NUCLEOTIDE SEQUENCE [LARGE SCALE GENOMIC DNA]</scope>
    <source>
        <tissue evidence="13">Leaf</tissue>
    </source>
</reference>
<feature type="domain" description="Inhibitor I9" evidence="12">
    <location>
        <begin position="39"/>
        <end position="112"/>
    </location>
</feature>
<dbReference type="Proteomes" id="UP000639772">
    <property type="component" value="Chromosome 1"/>
</dbReference>
<keyword evidence="5 7" id="KW-0720">Serine protease</keyword>
<evidence type="ECO:0000256" key="3">
    <source>
        <dbReference type="ARBA" id="ARBA00022729"/>
    </source>
</evidence>
<dbReference type="InterPro" id="IPR036852">
    <property type="entry name" value="Peptidase_S8/S53_dom_sf"/>
</dbReference>
<dbReference type="InterPro" id="IPR045051">
    <property type="entry name" value="SBT"/>
</dbReference>
<dbReference type="AlphaFoldDB" id="A0A835VK67"/>
<dbReference type="Gene3D" id="3.30.70.80">
    <property type="entry name" value="Peptidase S8 propeptide/proteinase inhibitor I9"/>
    <property type="match status" value="1"/>
</dbReference>
<gene>
    <name evidence="13" type="ORF">HPP92_000075</name>
</gene>
<evidence type="ECO:0000256" key="7">
    <source>
        <dbReference type="PROSITE-ProRule" id="PRU01240"/>
    </source>
</evidence>
<keyword evidence="2 7" id="KW-0645">Protease</keyword>
<evidence type="ECO:0000256" key="5">
    <source>
        <dbReference type="ARBA" id="ARBA00022825"/>
    </source>
</evidence>
<evidence type="ECO:0000256" key="4">
    <source>
        <dbReference type="ARBA" id="ARBA00022801"/>
    </source>
</evidence>
<feature type="active site" description="Charge relay system" evidence="6 7">
    <location>
        <position position="516"/>
    </location>
</feature>
<evidence type="ECO:0000313" key="13">
    <source>
        <dbReference type="EMBL" id="KAG0500003.1"/>
    </source>
</evidence>
<feature type="active site" description="Charge relay system" evidence="6 7">
    <location>
        <position position="210"/>
    </location>
</feature>
<dbReference type="InterPro" id="IPR010259">
    <property type="entry name" value="S8pro/Inhibitor_I9"/>
</dbReference>
<dbReference type="Pfam" id="PF00082">
    <property type="entry name" value="Peptidase_S8"/>
    <property type="match status" value="1"/>
</dbReference>
<dbReference type="PROSITE" id="PS00136">
    <property type="entry name" value="SUBTILASE_ASP"/>
    <property type="match status" value="1"/>
</dbReference>
<feature type="domain" description="PA" evidence="11">
    <location>
        <begin position="361"/>
        <end position="436"/>
    </location>
</feature>
<proteinExistence type="inferred from homology"/>
<dbReference type="InterPro" id="IPR022398">
    <property type="entry name" value="Peptidase_S8_His-AS"/>
</dbReference>
<comment type="similarity">
    <text evidence="1 7 8">Belongs to the peptidase S8 family.</text>
</comment>
<feature type="signal peptide" evidence="9">
    <location>
        <begin position="1"/>
        <end position="18"/>
    </location>
</feature>
<organism evidence="13 14">
    <name type="scientific">Vanilla planifolia</name>
    <name type="common">Vanilla</name>
    <dbReference type="NCBI Taxonomy" id="51239"/>
    <lineage>
        <taxon>Eukaryota</taxon>
        <taxon>Viridiplantae</taxon>
        <taxon>Streptophyta</taxon>
        <taxon>Embryophyta</taxon>
        <taxon>Tracheophyta</taxon>
        <taxon>Spermatophyta</taxon>
        <taxon>Magnoliopsida</taxon>
        <taxon>Liliopsida</taxon>
        <taxon>Asparagales</taxon>
        <taxon>Orchidaceae</taxon>
        <taxon>Vanilloideae</taxon>
        <taxon>Vanilleae</taxon>
        <taxon>Vanilla</taxon>
    </lineage>
</organism>
<dbReference type="InterPro" id="IPR000209">
    <property type="entry name" value="Peptidase_S8/S53_dom"/>
</dbReference>
<dbReference type="PROSITE" id="PS51892">
    <property type="entry name" value="SUBTILASE"/>
    <property type="match status" value="1"/>
</dbReference>
<dbReference type="InterPro" id="IPR023827">
    <property type="entry name" value="Peptidase_S8_Asp-AS"/>
</dbReference>
<dbReference type="Gene3D" id="3.50.30.30">
    <property type="match status" value="1"/>
</dbReference>